<proteinExistence type="predicted"/>
<reference evidence="1" key="2">
    <citation type="journal article" date="2014" name="ISME J.">
        <title>Microbial stratification in low pH oxic and suboxic macroscopic growths along an acid mine drainage.</title>
        <authorList>
            <person name="Mendez-Garcia C."/>
            <person name="Mesa V."/>
            <person name="Sprenger R.R."/>
            <person name="Richter M."/>
            <person name="Diez M.S."/>
            <person name="Solano J."/>
            <person name="Bargiela R."/>
            <person name="Golyshina O.V."/>
            <person name="Manteca A."/>
            <person name="Ramos J.L."/>
            <person name="Gallego J.R."/>
            <person name="Llorente I."/>
            <person name="Martins Dos Santos V.A."/>
            <person name="Jensen O.N."/>
            <person name="Pelaez A.I."/>
            <person name="Sanchez J."/>
            <person name="Ferrer M."/>
        </authorList>
    </citation>
    <scope>NUCLEOTIDE SEQUENCE</scope>
</reference>
<gene>
    <name evidence="1" type="ORF">B1A_20520</name>
</gene>
<dbReference type="AlphaFoldDB" id="T0YDD4"/>
<reference evidence="1" key="1">
    <citation type="submission" date="2013-08" db="EMBL/GenBank/DDBJ databases">
        <authorList>
            <person name="Mendez C."/>
            <person name="Richter M."/>
            <person name="Ferrer M."/>
            <person name="Sanchez J."/>
        </authorList>
    </citation>
    <scope>NUCLEOTIDE SEQUENCE</scope>
</reference>
<name>T0YDD4_9ZZZZ</name>
<accession>T0YDD4</accession>
<protein>
    <submittedName>
        <fullName evidence="1">Uncharacterized protein</fullName>
    </submittedName>
</protein>
<evidence type="ECO:0000313" key="1">
    <source>
        <dbReference type="EMBL" id="EQD29807.1"/>
    </source>
</evidence>
<dbReference type="EMBL" id="AUZX01015140">
    <property type="protein sequence ID" value="EQD29807.1"/>
    <property type="molecule type" value="Genomic_DNA"/>
</dbReference>
<sequence length="335" mass="37627">MPTSLITLRKGTFMDRPANSSPDTRRVSLLPGTRKIIEGVERVYYEGYWIRYYQPPANTLSAKRHLITALTRRLFNHVEHGINISGVRLQQARHAYETALDPALKRVNGAMLAGALFNRASDIIAKLVEIQELGVEIRSDNALLRECGNCLQEALTLGRLVLHRSGEEGIDELWGEPLHAFSIPVEDFFESRYLKIASTLRDVDHIGAALTCCFEEDGDFAAIVPLIRCAIETAHRKVETLQTDDLIFTVWPEFVVAGENLIHYRPPSASAEDIERVRHQEHGLQLVAQGWAILNDISRARTPMPKTTQSFIRRLEAFRQSGTCPGLLVPLTVPD</sequence>
<comment type="caution">
    <text evidence="1">The sequence shown here is derived from an EMBL/GenBank/DDBJ whole genome shotgun (WGS) entry which is preliminary data.</text>
</comment>
<organism evidence="1">
    <name type="scientific">mine drainage metagenome</name>
    <dbReference type="NCBI Taxonomy" id="410659"/>
    <lineage>
        <taxon>unclassified sequences</taxon>
        <taxon>metagenomes</taxon>
        <taxon>ecological metagenomes</taxon>
    </lineage>
</organism>